<organism evidence="9 10">
    <name type="scientific">Pedococcus aerophilus</name>
    <dbReference type="NCBI Taxonomy" id="436356"/>
    <lineage>
        <taxon>Bacteria</taxon>
        <taxon>Bacillati</taxon>
        <taxon>Actinomycetota</taxon>
        <taxon>Actinomycetes</taxon>
        <taxon>Micrococcales</taxon>
        <taxon>Intrasporangiaceae</taxon>
        <taxon>Pedococcus</taxon>
    </lineage>
</organism>
<evidence type="ECO:0000256" key="1">
    <source>
        <dbReference type="ARBA" id="ARBA00004651"/>
    </source>
</evidence>
<dbReference type="RefSeq" id="WP_344190481.1">
    <property type="nucleotide sequence ID" value="NZ_BAAARN010000001.1"/>
</dbReference>
<evidence type="ECO:0000313" key="10">
    <source>
        <dbReference type="Proteomes" id="UP001501326"/>
    </source>
</evidence>
<feature type="transmembrane region" description="Helical" evidence="7">
    <location>
        <begin position="257"/>
        <end position="282"/>
    </location>
</feature>
<keyword evidence="5 7" id="KW-1133">Transmembrane helix</keyword>
<accession>A0ABN3UKK1</accession>
<evidence type="ECO:0000259" key="8">
    <source>
        <dbReference type="PROSITE" id="PS50850"/>
    </source>
</evidence>
<feature type="domain" description="Major facilitator superfamily (MFS) profile" evidence="8">
    <location>
        <begin position="31"/>
        <end position="434"/>
    </location>
</feature>
<feature type="transmembrane region" description="Helical" evidence="7">
    <location>
        <begin position="383"/>
        <end position="403"/>
    </location>
</feature>
<feature type="transmembrane region" description="Helical" evidence="7">
    <location>
        <begin position="288"/>
        <end position="310"/>
    </location>
</feature>
<proteinExistence type="predicted"/>
<name>A0ABN3UKK1_9MICO</name>
<feature type="transmembrane region" description="Helical" evidence="7">
    <location>
        <begin position="160"/>
        <end position="182"/>
    </location>
</feature>
<gene>
    <name evidence="9" type="ORF">GCM10009867_08040</name>
</gene>
<dbReference type="Proteomes" id="UP001501326">
    <property type="component" value="Unassembled WGS sequence"/>
</dbReference>
<keyword evidence="4 7" id="KW-0812">Transmembrane</keyword>
<feature type="transmembrane region" description="Helical" evidence="7">
    <location>
        <begin position="96"/>
        <end position="115"/>
    </location>
</feature>
<dbReference type="PANTHER" id="PTHR23513">
    <property type="entry name" value="INTEGRAL MEMBRANE EFFLUX PROTEIN-RELATED"/>
    <property type="match status" value="1"/>
</dbReference>
<dbReference type="EMBL" id="BAAARN010000001">
    <property type="protein sequence ID" value="GAA2732350.1"/>
    <property type="molecule type" value="Genomic_DNA"/>
</dbReference>
<dbReference type="Gene3D" id="1.20.1250.20">
    <property type="entry name" value="MFS general substrate transporter like domains"/>
    <property type="match status" value="1"/>
</dbReference>
<reference evidence="9 10" key="1">
    <citation type="journal article" date="2019" name="Int. J. Syst. Evol. Microbiol.">
        <title>The Global Catalogue of Microorganisms (GCM) 10K type strain sequencing project: providing services to taxonomists for standard genome sequencing and annotation.</title>
        <authorList>
            <consortium name="The Broad Institute Genomics Platform"/>
            <consortium name="The Broad Institute Genome Sequencing Center for Infectious Disease"/>
            <person name="Wu L."/>
            <person name="Ma J."/>
        </authorList>
    </citation>
    <scope>NUCLEOTIDE SEQUENCE [LARGE SCALE GENOMIC DNA]</scope>
    <source>
        <strain evidence="9 10">JCM 16378</strain>
    </source>
</reference>
<dbReference type="PANTHER" id="PTHR23513:SF11">
    <property type="entry name" value="STAPHYLOFERRIN A TRANSPORTER"/>
    <property type="match status" value="1"/>
</dbReference>
<evidence type="ECO:0000256" key="2">
    <source>
        <dbReference type="ARBA" id="ARBA00022448"/>
    </source>
</evidence>
<sequence length="456" mass="46972">MSSAASAPVHFPKLTLPRGLSRTFPSLENRNFRLLLSGLLVSGTGGWIQRIAQDWLVLTMTDSPTAVGVVTAFQFAPTILLGLHGGLLADRLPKRALLLATQVSMSLTAAALAVLTLTGVVQVWHVFALAFVLGIIAAVDNPTRQSFVSEVVQGPQLPNAISLVSCTFQIGAMTGPVIGGVLMSTVGAGYAFALNALTFVAPIIALSMMRGTPIRRRGAVARSSEQVGAASGAPGATPTAAPGARAGVIYALQTSTVLWPIVMAGAFGFFTISLPVTLAAFAKDEFHTGASGLGLLNAMVALGAMGGALATARRQRPLRLRTVGYAAWALACALLLAAAAPQQLLFTLLLVLVGAANLGFLTKAQSLVQLATVPHLRGRVVGLYMLVFIGSGAVGGPVVGWLAEAYGARVALLVSGAVPALVTVLVCRHLAHLGSLRVSLSTISVRLPRVSVTSRG</sequence>
<keyword evidence="6 7" id="KW-0472">Membrane</keyword>
<dbReference type="InterPro" id="IPR020846">
    <property type="entry name" value="MFS_dom"/>
</dbReference>
<dbReference type="CDD" id="cd06173">
    <property type="entry name" value="MFS_MefA_like"/>
    <property type="match status" value="1"/>
</dbReference>
<evidence type="ECO:0000256" key="4">
    <source>
        <dbReference type="ARBA" id="ARBA00022692"/>
    </source>
</evidence>
<feature type="transmembrane region" description="Helical" evidence="7">
    <location>
        <begin position="188"/>
        <end position="208"/>
    </location>
</feature>
<keyword evidence="2" id="KW-0813">Transport</keyword>
<evidence type="ECO:0000313" key="9">
    <source>
        <dbReference type="EMBL" id="GAA2732350.1"/>
    </source>
</evidence>
<evidence type="ECO:0000256" key="6">
    <source>
        <dbReference type="ARBA" id="ARBA00023136"/>
    </source>
</evidence>
<feature type="transmembrane region" description="Helical" evidence="7">
    <location>
        <begin position="32"/>
        <end position="49"/>
    </location>
</feature>
<evidence type="ECO:0000256" key="5">
    <source>
        <dbReference type="ARBA" id="ARBA00022989"/>
    </source>
</evidence>
<dbReference type="SUPFAM" id="SSF103473">
    <property type="entry name" value="MFS general substrate transporter"/>
    <property type="match status" value="1"/>
</dbReference>
<dbReference type="PROSITE" id="PS50850">
    <property type="entry name" value="MFS"/>
    <property type="match status" value="1"/>
</dbReference>
<feature type="transmembrane region" description="Helical" evidence="7">
    <location>
        <begin position="121"/>
        <end position="139"/>
    </location>
</feature>
<dbReference type="InterPro" id="IPR010290">
    <property type="entry name" value="TM_effector"/>
</dbReference>
<comment type="caution">
    <text evidence="9">The sequence shown here is derived from an EMBL/GenBank/DDBJ whole genome shotgun (WGS) entry which is preliminary data.</text>
</comment>
<feature type="transmembrane region" description="Helical" evidence="7">
    <location>
        <begin position="69"/>
        <end position="89"/>
    </location>
</feature>
<dbReference type="Pfam" id="PF05977">
    <property type="entry name" value="MFS_3"/>
    <property type="match status" value="1"/>
</dbReference>
<keyword evidence="10" id="KW-1185">Reference proteome</keyword>
<feature type="transmembrane region" description="Helical" evidence="7">
    <location>
        <begin position="345"/>
        <end position="362"/>
    </location>
</feature>
<feature type="transmembrane region" description="Helical" evidence="7">
    <location>
        <begin position="322"/>
        <end position="339"/>
    </location>
</feature>
<evidence type="ECO:0000256" key="7">
    <source>
        <dbReference type="SAM" id="Phobius"/>
    </source>
</evidence>
<dbReference type="InterPro" id="IPR036259">
    <property type="entry name" value="MFS_trans_sf"/>
</dbReference>
<keyword evidence="3" id="KW-1003">Cell membrane</keyword>
<protein>
    <submittedName>
        <fullName evidence="9">MFS transporter</fullName>
    </submittedName>
</protein>
<feature type="transmembrane region" description="Helical" evidence="7">
    <location>
        <begin position="409"/>
        <end position="427"/>
    </location>
</feature>
<comment type="subcellular location">
    <subcellularLocation>
        <location evidence="1">Cell membrane</location>
        <topology evidence="1">Multi-pass membrane protein</topology>
    </subcellularLocation>
</comment>
<evidence type="ECO:0000256" key="3">
    <source>
        <dbReference type="ARBA" id="ARBA00022475"/>
    </source>
</evidence>